<dbReference type="Proteomes" id="UP000663207">
    <property type="component" value="Chromosome"/>
</dbReference>
<feature type="chain" id="PRO_5046484367" evidence="1">
    <location>
        <begin position="29"/>
        <end position="193"/>
    </location>
</feature>
<gene>
    <name evidence="2" type="ORF">JYB85_15235</name>
</gene>
<feature type="signal peptide" evidence="1">
    <location>
        <begin position="1"/>
        <end position="28"/>
    </location>
</feature>
<sequence length="193" mass="21805">MGPVNHSRILTTLASLLLSLCLSAVACADELKSTRFNPEYDKDGRYISVDLLPLCTAEGQLIIKFTNVSDQDLLVDPRYMRADLFDAYNAGIDLISMTAEQKMIDGVKIGRIKNEHPYEAVDWFPLAAGQIVQHVVDLRDYVKEPLDFSLIYLPGFTTRYMEILTTKEGKHVIGRVGNFNDPLEDLIYADCWK</sequence>
<organism evidence="2 3">
    <name type="scientific">Shewanella sedimentimangrovi</name>
    <dbReference type="NCBI Taxonomy" id="2814293"/>
    <lineage>
        <taxon>Bacteria</taxon>
        <taxon>Pseudomonadati</taxon>
        <taxon>Pseudomonadota</taxon>
        <taxon>Gammaproteobacteria</taxon>
        <taxon>Alteromonadales</taxon>
        <taxon>Shewanellaceae</taxon>
        <taxon>Shewanella</taxon>
    </lineage>
</organism>
<keyword evidence="1" id="KW-0732">Signal</keyword>
<accession>A0ABX7R175</accession>
<dbReference type="RefSeq" id="WP_207379970.1">
    <property type="nucleotide sequence ID" value="NZ_CP071502.1"/>
</dbReference>
<protein>
    <submittedName>
        <fullName evidence="2">Uncharacterized protein</fullName>
    </submittedName>
</protein>
<keyword evidence="3" id="KW-1185">Reference proteome</keyword>
<evidence type="ECO:0000313" key="3">
    <source>
        <dbReference type="Proteomes" id="UP000663207"/>
    </source>
</evidence>
<proteinExistence type="predicted"/>
<reference evidence="2 3" key="1">
    <citation type="submission" date="2021-03" db="EMBL/GenBank/DDBJ databases">
        <title>Novel species identification of genus Shewanella.</title>
        <authorList>
            <person name="Liu G."/>
            <person name="Zhang Q."/>
        </authorList>
    </citation>
    <scope>NUCLEOTIDE SEQUENCE [LARGE SCALE GENOMIC DNA]</scope>
    <source>
        <strain evidence="2 3">FJAT-52962</strain>
    </source>
</reference>
<evidence type="ECO:0000256" key="1">
    <source>
        <dbReference type="SAM" id="SignalP"/>
    </source>
</evidence>
<evidence type="ECO:0000313" key="2">
    <source>
        <dbReference type="EMBL" id="QSX36620.1"/>
    </source>
</evidence>
<name>A0ABX7R175_9GAMM</name>
<dbReference type="EMBL" id="CP071502">
    <property type="protein sequence ID" value="QSX36620.1"/>
    <property type="molecule type" value="Genomic_DNA"/>
</dbReference>